<accession>A0A0A5GHY0</accession>
<dbReference type="eggNOG" id="ENOG5030CGH">
    <property type="taxonomic scope" value="Bacteria"/>
</dbReference>
<keyword evidence="1" id="KW-0812">Transmembrane</keyword>
<dbReference type="RefSeq" id="WP_027445479.1">
    <property type="nucleotide sequence ID" value="NZ_AULJ01000012.1"/>
</dbReference>
<evidence type="ECO:0000313" key="2">
    <source>
        <dbReference type="EMBL" id="KGX90828.1"/>
    </source>
</evidence>
<proteinExistence type="predicted"/>
<dbReference type="Proteomes" id="UP000030403">
    <property type="component" value="Unassembled WGS sequence"/>
</dbReference>
<dbReference type="EMBL" id="AVPF01000005">
    <property type="protein sequence ID" value="KGX90828.1"/>
    <property type="molecule type" value="Genomic_DNA"/>
</dbReference>
<name>A0A0A5GHY0_9BACI</name>
<protein>
    <submittedName>
        <fullName evidence="2">Uncharacterized protein</fullName>
    </submittedName>
</protein>
<keyword evidence="1" id="KW-0472">Membrane</keyword>
<evidence type="ECO:0000313" key="3">
    <source>
        <dbReference type="Proteomes" id="UP000030403"/>
    </source>
</evidence>
<keyword evidence="3" id="KW-1185">Reference proteome</keyword>
<feature type="transmembrane region" description="Helical" evidence="1">
    <location>
        <begin position="81"/>
        <end position="99"/>
    </location>
</feature>
<organism evidence="2 3">
    <name type="scientific">Pontibacillus marinus BH030004 = DSM 16465</name>
    <dbReference type="NCBI Taxonomy" id="1385511"/>
    <lineage>
        <taxon>Bacteria</taxon>
        <taxon>Bacillati</taxon>
        <taxon>Bacillota</taxon>
        <taxon>Bacilli</taxon>
        <taxon>Bacillales</taxon>
        <taxon>Bacillaceae</taxon>
        <taxon>Pontibacillus</taxon>
    </lineage>
</organism>
<comment type="caution">
    <text evidence="2">The sequence shown here is derived from an EMBL/GenBank/DDBJ whole genome shotgun (WGS) entry which is preliminary data.</text>
</comment>
<reference evidence="2 3" key="1">
    <citation type="submission" date="2013-08" db="EMBL/GenBank/DDBJ databases">
        <authorList>
            <person name="Huang J."/>
            <person name="Wang G."/>
        </authorList>
    </citation>
    <scope>NUCLEOTIDE SEQUENCE [LARGE SCALE GENOMIC DNA]</scope>
    <source>
        <strain evidence="2 3">BH030004</strain>
    </source>
</reference>
<keyword evidence="1" id="KW-1133">Transmembrane helix</keyword>
<feature type="transmembrane region" description="Helical" evidence="1">
    <location>
        <begin position="58"/>
        <end position="75"/>
    </location>
</feature>
<dbReference type="AlphaFoldDB" id="A0A0A5GHY0"/>
<sequence length="179" mass="20530">MKFFIMLFIIILAILSATILLSLLEKTIDEDHADDEEDIQNKVFRFAMNKRTSWKKAAFIWGMVGFLNTYTAIALAQPIPYGYFAVVGFGIAIAQVNNASEIYVRIMNSNLSIYRNAFLGSKKINLPSLLRVDLTKSQFRFYQENVLVGKVSLKYLRDGDEARLKSEIEEYIKVRTTHT</sequence>
<gene>
    <name evidence="2" type="ORF">N783_18305</name>
</gene>
<feature type="transmembrane region" description="Helical" evidence="1">
    <location>
        <begin position="6"/>
        <end position="24"/>
    </location>
</feature>
<evidence type="ECO:0000256" key="1">
    <source>
        <dbReference type="SAM" id="Phobius"/>
    </source>
</evidence>